<comment type="caution">
    <text evidence="1">The sequence shown here is derived from an EMBL/GenBank/DDBJ whole genome shotgun (WGS) entry which is preliminary data.</text>
</comment>
<evidence type="ECO:0000313" key="2">
    <source>
        <dbReference type="Proteomes" id="UP001221142"/>
    </source>
</evidence>
<dbReference type="InterPro" id="IPR032675">
    <property type="entry name" value="LRR_dom_sf"/>
</dbReference>
<reference evidence="1" key="1">
    <citation type="submission" date="2023-03" db="EMBL/GenBank/DDBJ databases">
        <title>Massive genome expansion in bonnet fungi (Mycena s.s.) driven by repeated elements and novel gene families across ecological guilds.</title>
        <authorList>
            <consortium name="Lawrence Berkeley National Laboratory"/>
            <person name="Harder C.B."/>
            <person name="Miyauchi S."/>
            <person name="Viragh M."/>
            <person name="Kuo A."/>
            <person name="Thoen E."/>
            <person name="Andreopoulos B."/>
            <person name="Lu D."/>
            <person name="Skrede I."/>
            <person name="Drula E."/>
            <person name="Henrissat B."/>
            <person name="Morin E."/>
            <person name="Kohler A."/>
            <person name="Barry K."/>
            <person name="LaButti K."/>
            <person name="Morin E."/>
            <person name="Salamov A."/>
            <person name="Lipzen A."/>
            <person name="Mereny Z."/>
            <person name="Hegedus B."/>
            <person name="Baldrian P."/>
            <person name="Stursova M."/>
            <person name="Weitz H."/>
            <person name="Taylor A."/>
            <person name="Grigoriev I.V."/>
            <person name="Nagy L.G."/>
            <person name="Martin F."/>
            <person name="Kauserud H."/>
        </authorList>
    </citation>
    <scope>NUCLEOTIDE SEQUENCE</scope>
    <source>
        <strain evidence="1">9284</strain>
    </source>
</reference>
<dbReference type="Proteomes" id="UP001221142">
    <property type="component" value="Unassembled WGS sequence"/>
</dbReference>
<dbReference type="EMBL" id="JARKIF010000028">
    <property type="protein sequence ID" value="KAJ7613529.1"/>
    <property type="molecule type" value="Genomic_DNA"/>
</dbReference>
<evidence type="ECO:0000313" key="1">
    <source>
        <dbReference type="EMBL" id="KAJ7613529.1"/>
    </source>
</evidence>
<gene>
    <name evidence="1" type="ORF">FB45DRAFT_1112136</name>
</gene>
<dbReference type="SUPFAM" id="SSF52047">
    <property type="entry name" value="RNI-like"/>
    <property type="match status" value="1"/>
</dbReference>
<organism evidence="1 2">
    <name type="scientific">Roridomyces roridus</name>
    <dbReference type="NCBI Taxonomy" id="1738132"/>
    <lineage>
        <taxon>Eukaryota</taxon>
        <taxon>Fungi</taxon>
        <taxon>Dikarya</taxon>
        <taxon>Basidiomycota</taxon>
        <taxon>Agaricomycotina</taxon>
        <taxon>Agaricomycetes</taxon>
        <taxon>Agaricomycetidae</taxon>
        <taxon>Agaricales</taxon>
        <taxon>Marasmiineae</taxon>
        <taxon>Mycenaceae</taxon>
        <taxon>Roridomyces</taxon>
    </lineage>
</organism>
<dbReference type="AlphaFoldDB" id="A0AAD7B8W6"/>
<accession>A0AAD7B8W6</accession>
<dbReference type="PANTHER" id="PTHR38926">
    <property type="entry name" value="F-BOX DOMAIN CONTAINING PROTEIN, EXPRESSED"/>
    <property type="match status" value="1"/>
</dbReference>
<keyword evidence="2" id="KW-1185">Reference proteome</keyword>
<dbReference type="PANTHER" id="PTHR38926:SF5">
    <property type="entry name" value="F-BOX AND LEUCINE-RICH REPEAT PROTEIN 6"/>
    <property type="match status" value="1"/>
</dbReference>
<name>A0AAD7B8W6_9AGAR</name>
<evidence type="ECO:0008006" key="3">
    <source>
        <dbReference type="Google" id="ProtNLM"/>
    </source>
</evidence>
<dbReference type="Gene3D" id="3.80.10.10">
    <property type="entry name" value="Ribonuclease Inhibitor"/>
    <property type="match status" value="1"/>
</dbReference>
<sequence length="561" mass="62316">MSSTASTVSGPASSPFAAQLGTNYCPNDDEIVEIKQLIAGPSLRANALGDEIAALQKRLDVLKSDRDRLLAYVASHKALISLIRRLPLDIMQEIFVACLSDRNCVMSATEAPVLLGRICSSWRAISLSTPRLWSKLHIAEPRNGNQRSEPEKWAQRLATAEQWLARSGACALSISLECFTAESAAITTISRLFTHILIPLASRWRAVHFSIPFPAIQLLSNLTENDVPLLQDISIAHHAAAHPGILSFVPPVDMRIFRGLGITRASFQGPAVNRATEFPLRWNQLTALYLQTPVPHMREFHALSSKSAREILSRCPSLRVCSIHLRDEEDISLPATGSAIECPHLHTLELLSSLPGDAAYTMRQFFTQGISLPRLLRFRLNGFVITPIDDHPVYLAPFLASAPRLESLRITPYHLTQDTLVALIRGIPTLKQLYLVDGSDLLDDRFLDGITPTDSDDCCRELRDLVLSQCHFSDAAVLRFINAKMSVGSGHQLECFEANFQRPIGELDMYAELQLHIDAGLSLRLGYQVPIVGLQRESFSPWQALERNPWAMDPLDRFATI</sequence>
<proteinExistence type="predicted"/>
<protein>
    <recommendedName>
        <fullName evidence="3">F-box domain-containing protein</fullName>
    </recommendedName>
</protein>